<keyword evidence="3" id="KW-1185">Reference proteome</keyword>
<evidence type="ECO:0000259" key="1">
    <source>
        <dbReference type="SMART" id="SM00985"/>
    </source>
</evidence>
<dbReference type="InterPro" id="IPR004182">
    <property type="entry name" value="GRAM"/>
</dbReference>
<name>A0AA88IDQ9_ARTSF</name>
<dbReference type="Pfam" id="PF09358">
    <property type="entry name" value="E1_UFD"/>
    <property type="match status" value="1"/>
</dbReference>
<dbReference type="AlphaFoldDB" id="A0AA88IDQ9"/>
<organism evidence="2 3">
    <name type="scientific">Artemia franciscana</name>
    <name type="common">Brine shrimp</name>
    <name type="synonym">Artemia sanfranciscana</name>
    <dbReference type="NCBI Taxonomy" id="6661"/>
    <lineage>
        <taxon>Eukaryota</taxon>
        <taxon>Metazoa</taxon>
        <taxon>Ecdysozoa</taxon>
        <taxon>Arthropoda</taxon>
        <taxon>Crustacea</taxon>
        <taxon>Branchiopoda</taxon>
        <taxon>Anostraca</taxon>
        <taxon>Artemiidae</taxon>
        <taxon>Artemia</taxon>
    </lineage>
</organism>
<gene>
    <name evidence="2" type="ORF">QYM36_007544</name>
</gene>
<dbReference type="Pfam" id="PF02893">
    <property type="entry name" value="GRAM"/>
    <property type="match status" value="1"/>
</dbReference>
<proteinExistence type="predicted"/>
<dbReference type="GO" id="GO:0031490">
    <property type="term" value="F:chromatin DNA binding"/>
    <property type="evidence" value="ECO:0007669"/>
    <property type="project" value="TreeGrafter"/>
</dbReference>
<dbReference type="FunFam" id="3.10.290.60:FF:000001">
    <property type="entry name" value="Ubiquitin-activating enzyme E1 2"/>
    <property type="match status" value="1"/>
</dbReference>
<reference evidence="2" key="1">
    <citation type="submission" date="2023-07" db="EMBL/GenBank/DDBJ databases">
        <title>Chromosome-level genome assembly of Artemia franciscana.</title>
        <authorList>
            <person name="Jo E."/>
        </authorList>
    </citation>
    <scope>NUCLEOTIDE SEQUENCE</scope>
    <source>
        <tissue evidence="2">Whole body</tissue>
    </source>
</reference>
<dbReference type="InterPro" id="IPR018965">
    <property type="entry name" value="Ub-activating_enz_E1_C"/>
</dbReference>
<dbReference type="InterPro" id="IPR044852">
    <property type="entry name" value="WBP2-like"/>
</dbReference>
<dbReference type="EMBL" id="JAVRJZ010000001">
    <property type="protein sequence ID" value="KAK2726740.1"/>
    <property type="molecule type" value="Genomic_DNA"/>
</dbReference>
<accession>A0AA88IDQ9</accession>
<feature type="domain" description="Ubiquitin-activating enzyme E1 C-terminal" evidence="1">
    <location>
        <begin position="11"/>
        <end position="117"/>
    </location>
</feature>
<dbReference type="GO" id="GO:0003713">
    <property type="term" value="F:transcription coactivator activity"/>
    <property type="evidence" value="ECO:0007669"/>
    <property type="project" value="InterPro"/>
</dbReference>
<evidence type="ECO:0000313" key="3">
    <source>
        <dbReference type="Proteomes" id="UP001187531"/>
    </source>
</evidence>
<dbReference type="SMART" id="SM00985">
    <property type="entry name" value="UBA_e1_C"/>
    <property type="match status" value="1"/>
</dbReference>
<sequence length="259" mass="29557">MYNQAEQEINNVVIFQYNGEKWTLWDRFQIDHPMTLKEFIEHFERNLKLKISMLSQGVSLLYSFSVQKAAREERMQMLMPDMVRKVSRKPVEPYVKSLVFEICCDDENVEDIEVPFVVYHFVVLVCDYVCLDIIDISNKQFKGRRTGCLYLTSQRIIFLNSDNKDALKSISIPFVTVDPVQPFFSANYLKGKVKAQPYGNFEAKDNAPDQMFDSPPPYGAPPPYGFFDAPAPAYNPPQGSYYGWSAPVASVASGPGILT</sequence>
<dbReference type="InterPro" id="IPR038252">
    <property type="entry name" value="UBA_E1_C_sf"/>
</dbReference>
<comment type="caution">
    <text evidence="2">The sequence shown here is derived from an EMBL/GenBank/DDBJ whole genome shotgun (WGS) entry which is preliminary data.</text>
</comment>
<dbReference type="CDD" id="cd13214">
    <property type="entry name" value="PH-GRAM_WBP2"/>
    <property type="match status" value="1"/>
</dbReference>
<dbReference type="PANTHER" id="PTHR31606:SF1">
    <property type="entry name" value="WW DOMAIN BINDING PROTEIN 2, ISOFORM E"/>
    <property type="match status" value="1"/>
</dbReference>
<dbReference type="SUPFAM" id="SSF50729">
    <property type="entry name" value="PH domain-like"/>
    <property type="match status" value="1"/>
</dbReference>
<dbReference type="Proteomes" id="UP001187531">
    <property type="component" value="Unassembled WGS sequence"/>
</dbReference>
<dbReference type="GO" id="GO:0005634">
    <property type="term" value="C:nucleus"/>
    <property type="evidence" value="ECO:0007669"/>
    <property type="project" value="TreeGrafter"/>
</dbReference>
<evidence type="ECO:0000313" key="2">
    <source>
        <dbReference type="EMBL" id="KAK2726740.1"/>
    </source>
</evidence>
<dbReference type="Gene3D" id="3.10.290.60">
    <property type="entry name" value="Ubiquitin-activating enzyme E1, UFD domain"/>
    <property type="match status" value="1"/>
</dbReference>
<dbReference type="PANTHER" id="PTHR31606">
    <property type="entry name" value="WW DOMAIN BINDING PROTEIN 2, ISOFORM E"/>
    <property type="match status" value="1"/>
</dbReference>
<protein>
    <recommendedName>
        <fullName evidence="1">Ubiquitin-activating enzyme E1 C-terminal domain-containing protein</fullName>
    </recommendedName>
</protein>